<dbReference type="InterPro" id="IPR055314">
    <property type="entry name" value="At2g29880-like"/>
</dbReference>
<protein>
    <submittedName>
        <fullName evidence="1">Uncharacterized protein</fullName>
    </submittedName>
</protein>
<accession>A0AAP0L289</accession>
<proteinExistence type="predicted"/>
<comment type="caution">
    <text evidence="1">The sequence shown here is derived from an EMBL/GenBank/DDBJ whole genome shotgun (WGS) entry which is preliminary data.</text>
</comment>
<dbReference type="AlphaFoldDB" id="A0AAP0L289"/>
<dbReference type="PANTHER" id="PTHR47864">
    <property type="entry name" value="TRANSMEMBRANE PROTEIN"/>
    <property type="match status" value="1"/>
</dbReference>
<dbReference type="PANTHER" id="PTHR47864:SF2">
    <property type="entry name" value="MYB_SANT-LIKE DNA-BINDING DOMAIN PROTEIN"/>
    <property type="match status" value="1"/>
</dbReference>
<reference evidence="1 2" key="1">
    <citation type="submission" date="2024-01" db="EMBL/GenBank/DDBJ databases">
        <title>Genome assemblies of Stephania.</title>
        <authorList>
            <person name="Yang L."/>
        </authorList>
    </citation>
    <scope>NUCLEOTIDE SEQUENCE [LARGE SCALE GENOMIC DNA]</scope>
    <source>
        <strain evidence="1">YNDBR</strain>
        <tissue evidence="1">Leaf</tissue>
    </source>
</reference>
<dbReference type="Proteomes" id="UP001420932">
    <property type="component" value="Unassembled WGS sequence"/>
</dbReference>
<evidence type="ECO:0000313" key="1">
    <source>
        <dbReference type="EMBL" id="KAK9162961.1"/>
    </source>
</evidence>
<gene>
    <name evidence="1" type="ORF">Syun_003863</name>
</gene>
<organism evidence="1 2">
    <name type="scientific">Stephania yunnanensis</name>
    <dbReference type="NCBI Taxonomy" id="152371"/>
    <lineage>
        <taxon>Eukaryota</taxon>
        <taxon>Viridiplantae</taxon>
        <taxon>Streptophyta</taxon>
        <taxon>Embryophyta</taxon>
        <taxon>Tracheophyta</taxon>
        <taxon>Spermatophyta</taxon>
        <taxon>Magnoliopsida</taxon>
        <taxon>Ranunculales</taxon>
        <taxon>Menispermaceae</taxon>
        <taxon>Menispermoideae</taxon>
        <taxon>Cissampelideae</taxon>
        <taxon>Stephania</taxon>
    </lineage>
</organism>
<dbReference type="EMBL" id="JBBNAF010000002">
    <property type="protein sequence ID" value="KAK9162961.1"/>
    <property type="molecule type" value="Genomic_DNA"/>
</dbReference>
<sequence length="163" mass="18575">MVKIALEVLVTLRDLFRGFAWLPPKLRLRPKPLQRSRLESIETSKDVSVALEIVLLYLLAITVFAGGIDTSAIEIRGTVLIQSAEQSRPNQRHYQTDTFTDYDDLRIIVRNATASGRYLIGLGDDTNARTFEAEETSGDVLEDLTYDLMRRLLYKEKSINRKT</sequence>
<name>A0AAP0L289_9MAGN</name>
<evidence type="ECO:0000313" key="2">
    <source>
        <dbReference type="Proteomes" id="UP001420932"/>
    </source>
</evidence>
<keyword evidence="2" id="KW-1185">Reference proteome</keyword>